<comment type="caution">
    <text evidence="1">The sequence shown here is derived from an EMBL/GenBank/DDBJ whole genome shotgun (WGS) entry which is preliminary data.</text>
</comment>
<protein>
    <submittedName>
        <fullName evidence="1">Uncharacterized protein</fullName>
    </submittedName>
</protein>
<evidence type="ECO:0000313" key="1">
    <source>
        <dbReference type="EMBL" id="TQM40309.1"/>
    </source>
</evidence>
<dbReference type="AlphaFoldDB" id="A0A543G2M0"/>
<proteinExistence type="predicted"/>
<reference evidence="1 2" key="1">
    <citation type="submission" date="2019-06" db="EMBL/GenBank/DDBJ databases">
        <title>Genomic Encyclopedia of Archaeal and Bacterial Type Strains, Phase II (KMG-II): from individual species to whole genera.</title>
        <authorList>
            <person name="Goeker M."/>
        </authorList>
    </citation>
    <scope>NUCLEOTIDE SEQUENCE [LARGE SCALE GENOMIC DNA]</scope>
    <source>
        <strain evidence="1 2">DSM 24789</strain>
    </source>
</reference>
<dbReference type="EMBL" id="VFPJ01000001">
    <property type="protein sequence ID" value="TQM40309.1"/>
    <property type="molecule type" value="Genomic_DNA"/>
</dbReference>
<sequence>MKIRIFLLLFYVMTLTTLPSVRAIKLWMGHSCEKMELDKPDCEKSKFIMSLQFNPMQIINEFFFHSISFYDLHNTPTKKSYYETLFIQKYQHNIWHPPKFFIPS</sequence>
<organism evidence="1 2">
    <name type="scientific">Flavobacterium branchiophilum</name>
    <dbReference type="NCBI Taxonomy" id="55197"/>
    <lineage>
        <taxon>Bacteria</taxon>
        <taxon>Pseudomonadati</taxon>
        <taxon>Bacteroidota</taxon>
        <taxon>Flavobacteriia</taxon>
        <taxon>Flavobacteriales</taxon>
        <taxon>Flavobacteriaceae</taxon>
        <taxon>Flavobacterium</taxon>
    </lineage>
</organism>
<dbReference type="RefSeq" id="WP_133063066.1">
    <property type="nucleotide sequence ID" value="NZ_CBCSFI010000022.1"/>
</dbReference>
<dbReference type="Proteomes" id="UP000320773">
    <property type="component" value="Unassembled WGS sequence"/>
</dbReference>
<accession>A0A543G2M0</accession>
<evidence type="ECO:0000313" key="2">
    <source>
        <dbReference type="Proteomes" id="UP000320773"/>
    </source>
</evidence>
<gene>
    <name evidence="1" type="ORF">BC670_1190</name>
</gene>
<name>A0A543G2M0_9FLAO</name>